<dbReference type="InterPro" id="IPR050302">
    <property type="entry name" value="Rab_GAP_TBC_domain"/>
</dbReference>
<reference evidence="3 4" key="1">
    <citation type="journal article" date="2018" name="Mol. Biol. Evol.">
        <title>Broad Genomic Sampling Reveals a Smut Pathogenic Ancestry of the Fungal Clade Ustilaginomycotina.</title>
        <authorList>
            <person name="Kijpornyongpan T."/>
            <person name="Mondo S.J."/>
            <person name="Barry K."/>
            <person name="Sandor L."/>
            <person name="Lee J."/>
            <person name="Lipzen A."/>
            <person name="Pangilinan J."/>
            <person name="LaButti K."/>
            <person name="Hainaut M."/>
            <person name="Henrissat B."/>
            <person name="Grigoriev I.V."/>
            <person name="Spatafora J.W."/>
            <person name="Aime M.C."/>
        </authorList>
    </citation>
    <scope>NUCLEOTIDE SEQUENCE [LARGE SCALE GENOMIC DNA]</scope>
    <source>
        <strain evidence="3 4">MCA 5214</strain>
    </source>
</reference>
<feature type="compositionally biased region" description="Low complexity" evidence="1">
    <location>
        <begin position="641"/>
        <end position="656"/>
    </location>
</feature>
<feature type="compositionally biased region" description="Low complexity" evidence="1">
    <location>
        <begin position="972"/>
        <end position="1001"/>
    </location>
</feature>
<dbReference type="RefSeq" id="XP_025364143.1">
    <property type="nucleotide sequence ID" value="XM_025505457.1"/>
</dbReference>
<dbReference type="SUPFAM" id="SSF47923">
    <property type="entry name" value="Ypt/Rab-GAP domain of gyp1p"/>
    <property type="match status" value="2"/>
</dbReference>
<dbReference type="AlphaFoldDB" id="A0A316UYZ0"/>
<evidence type="ECO:0000256" key="1">
    <source>
        <dbReference type="SAM" id="MobiDB-lite"/>
    </source>
</evidence>
<feature type="compositionally biased region" description="Basic and acidic residues" evidence="1">
    <location>
        <begin position="627"/>
        <end position="638"/>
    </location>
</feature>
<keyword evidence="4" id="KW-1185">Reference proteome</keyword>
<dbReference type="PANTHER" id="PTHR47219">
    <property type="entry name" value="RAB GTPASE-ACTIVATING PROTEIN 1-LIKE"/>
    <property type="match status" value="1"/>
</dbReference>
<feature type="compositionally biased region" description="Low complexity" evidence="1">
    <location>
        <begin position="349"/>
        <end position="374"/>
    </location>
</feature>
<dbReference type="GeneID" id="37027280"/>
<feature type="domain" description="Rab-GAP TBC" evidence="2">
    <location>
        <begin position="524"/>
        <end position="770"/>
    </location>
</feature>
<evidence type="ECO:0000313" key="3">
    <source>
        <dbReference type="EMBL" id="PWN29531.1"/>
    </source>
</evidence>
<feature type="compositionally biased region" description="Polar residues" evidence="1">
    <location>
        <begin position="311"/>
        <end position="321"/>
    </location>
</feature>
<gene>
    <name evidence="3" type="ORF">BDZ90DRAFT_230400</name>
</gene>
<dbReference type="Gene3D" id="1.10.10.750">
    <property type="entry name" value="Ypt/Rab-GAP domain of gyp1p, domain 1"/>
    <property type="match status" value="1"/>
</dbReference>
<feature type="region of interest" description="Disordered" evidence="1">
    <location>
        <begin position="969"/>
        <end position="1016"/>
    </location>
</feature>
<dbReference type="Pfam" id="PF00566">
    <property type="entry name" value="RabGAP-TBC"/>
    <property type="match status" value="1"/>
</dbReference>
<dbReference type="InterPro" id="IPR035969">
    <property type="entry name" value="Rab-GAP_TBC_sf"/>
</dbReference>
<feature type="region of interest" description="Disordered" evidence="1">
    <location>
        <begin position="627"/>
        <end position="659"/>
    </location>
</feature>
<feature type="region of interest" description="Disordered" evidence="1">
    <location>
        <begin position="847"/>
        <end position="942"/>
    </location>
</feature>
<feature type="region of interest" description="Disordered" evidence="1">
    <location>
        <begin position="151"/>
        <end position="457"/>
    </location>
</feature>
<proteinExistence type="predicted"/>
<feature type="compositionally biased region" description="Acidic residues" evidence="1">
    <location>
        <begin position="895"/>
        <end position="905"/>
    </location>
</feature>
<accession>A0A316UYZ0</accession>
<dbReference type="InterPro" id="IPR000195">
    <property type="entry name" value="Rab-GAP-TBC_dom"/>
</dbReference>
<feature type="compositionally biased region" description="Polar residues" evidence="1">
    <location>
        <begin position="258"/>
        <end position="273"/>
    </location>
</feature>
<dbReference type="GO" id="GO:0031267">
    <property type="term" value="F:small GTPase binding"/>
    <property type="evidence" value="ECO:0007669"/>
    <property type="project" value="TreeGrafter"/>
</dbReference>
<feature type="region of interest" description="Disordered" evidence="1">
    <location>
        <begin position="49"/>
        <end position="135"/>
    </location>
</feature>
<dbReference type="STRING" id="1569628.A0A316UYZ0"/>
<organism evidence="3 4">
    <name type="scientific">Jaminaea rosea</name>
    <dbReference type="NCBI Taxonomy" id="1569628"/>
    <lineage>
        <taxon>Eukaryota</taxon>
        <taxon>Fungi</taxon>
        <taxon>Dikarya</taxon>
        <taxon>Basidiomycota</taxon>
        <taxon>Ustilaginomycotina</taxon>
        <taxon>Exobasidiomycetes</taxon>
        <taxon>Microstromatales</taxon>
        <taxon>Microstromatales incertae sedis</taxon>
        <taxon>Jaminaea</taxon>
    </lineage>
</organism>
<feature type="region of interest" description="Disordered" evidence="1">
    <location>
        <begin position="1"/>
        <end position="37"/>
    </location>
</feature>
<evidence type="ECO:0000313" key="4">
    <source>
        <dbReference type="Proteomes" id="UP000245884"/>
    </source>
</evidence>
<dbReference type="EMBL" id="KZ819663">
    <property type="protein sequence ID" value="PWN29531.1"/>
    <property type="molecule type" value="Genomic_DNA"/>
</dbReference>
<protein>
    <recommendedName>
        <fullName evidence="2">Rab-GAP TBC domain-containing protein</fullName>
    </recommendedName>
</protein>
<dbReference type="SMART" id="SM00164">
    <property type="entry name" value="TBC"/>
    <property type="match status" value="1"/>
</dbReference>
<evidence type="ECO:0000259" key="2">
    <source>
        <dbReference type="PROSITE" id="PS50086"/>
    </source>
</evidence>
<feature type="compositionally biased region" description="Polar residues" evidence="1">
    <location>
        <begin position="69"/>
        <end position="85"/>
    </location>
</feature>
<feature type="compositionally biased region" description="Low complexity" evidence="1">
    <location>
        <begin position="197"/>
        <end position="210"/>
    </location>
</feature>
<dbReference type="GO" id="GO:0005096">
    <property type="term" value="F:GTPase activator activity"/>
    <property type="evidence" value="ECO:0007669"/>
    <property type="project" value="TreeGrafter"/>
</dbReference>
<feature type="compositionally biased region" description="Polar residues" evidence="1">
    <location>
        <begin position="914"/>
        <end position="926"/>
    </location>
</feature>
<dbReference type="Proteomes" id="UP000245884">
    <property type="component" value="Unassembled WGS sequence"/>
</dbReference>
<name>A0A316UYZ0_9BASI</name>
<feature type="compositionally biased region" description="Low complexity" evidence="1">
    <location>
        <begin position="875"/>
        <end position="894"/>
    </location>
</feature>
<dbReference type="Gene3D" id="1.10.8.270">
    <property type="entry name" value="putative rabgap domain of human tbc1 domain family member 14 like domains"/>
    <property type="match status" value="1"/>
</dbReference>
<dbReference type="PANTHER" id="PTHR47219:SF9">
    <property type="entry name" value="GTPASE ACTIVATING PROTEIN AND CENTROSOME-ASSOCIATED, ISOFORM B"/>
    <property type="match status" value="1"/>
</dbReference>
<dbReference type="OrthoDB" id="289721at2759"/>
<dbReference type="Gene3D" id="1.10.472.80">
    <property type="entry name" value="Ypt/Rab-GAP domain of gyp1p, domain 3"/>
    <property type="match status" value="1"/>
</dbReference>
<feature type="compositionally biased region" description="Low complexity" evidence="1">
    <location>
        <begin position="391"/>
        <end position="423"/>
    </location>
</feature>
<sequence length="1032" mass="109476">MPSASDPPEDGGISLSLDDDAQHRKPDITDYADLNLDDEKGDEAVAKIPTNEADVDNAEPATGDISGAEWSTTITPADEQQQPDFSATRHRRIDSLPPQRFEEETVQWSRRPSAMDAGSHRIDESAEDMGNDSHTSEFERAGLDFVDINLGGDRRGADGARSPGLNAVYGPGGAPSSKSRTSLEIRTDSISSEFKGPTSSETPSSSTTSSKLAFWKRKGTQESAAIASPVGPTEQPTAEVTMLVANDEGDIHRAASPAEQQAQETEASPSQEGQLHPPEPKATTNDSQVALDVKDHERAGQEAAVKVEQGRASNSSTSQAAAVSAGRSAGPSGYSEADAEAAQSDVRPESSAEAAARAAAAGMASAGGRSAGPAVPTLSVSSGTAPTLAISTSAAAKSGGRSSGPFTSPSSAAAGPSSPPSSSHVRKPSGGPSALERYMSRTRQATLPPKTRKEDQRHLQDFESMMKSFQALEAKRLKEDQDRQRRREEELAAATKVWESEILRGDWRAARVKGSRLRLVWWKGCPPSLRGRAWLLAIGNVRMLPRNLATTTKARVKEMKAREGAWPPRNVLNEQDTDAEEAMEEDIERTLPSLKLFQRDGGVLYDDLKETLECLVLLRAEQAAEIHQERQRRPEGVRVRPPAATAATSSASSSTPRPNLYEPGLSPLAALLLLNLSPSETLLSLLNLLATRPWLRSLYSMDPTHLAQSSAFERVLNTLLSDQLPKVYANLQHCGVDPSQYARSWVKTMFIPLLPLETVCRLWDQILLEEAEDEIDSMVFRACLALVGLLSSRLHTGEAKELQSILTGRNRAALSVWYRFVGQTAQLGSGGPALAAAQGASGQAAASAQAVASLPPDSPLKRRESEAGGSGPGQAEMRALSSSSSAGANGSAIAEESEDESEESEDKAKANGQEEPSTPASASNGVSPPQPSDPDPSSIEAPLSWVPRDSLFSIYAIVETNLFRALEEQVGDDLSSSDASLAGGDAGSKGSATPPASAGVGVSAGGGGQWSRGDGWWRDSTLKRLVERELGG</sequence>
<dbReference type="PROSITE" id="PS50086">
    <property type="entry name" value="TBC_RABGAP"/>
    <property type="match status" value="1"/>
</dbReference>